<dbReference type="Pfam" id="PF01476">
    <property type="entry name" value="LysM"/>
    <property type="match status" value="1"/>
</dbReference>
<comment type="similarity">
    <text evidence="4">Belongs to the secreted LysM effector family.</text>
</comment>
<dbReference type="SUPFAM" id="SSF54106">
    <property type="entry name" value="LysM domain"/>
    <property type="match status" value="2"/>
</dbReference>
<feature type="domain" description="LysM" evidence="7">
    <location>
        <begin position="232"/>
        <end position="278"/>
    </location>
</feature>
<name>A0AAW0RX78_9HYPO</name>
<keyword evidence="1" id="KW-0147">Chitin-binding</keyword>
<evidence type="ECO:0000313" key="8">
    <source>
        <dbReference type="EMBL" id="KAK8146894.1"/>
    </source>
</evidence>
<keyword evidence="2 6" id="KW-0732">Signal</keyword>
<dbReference type="PANTHER" id="PTHR34997">
    <property type="entry name" value="AM15"/>
    <property type="match status" value="1"/>
</dbReference>
<proteinExistence type="inferred from homology"/>
<feature type="signal peptide" evidence="6">
    <location>
        <begin position="1"/>
        <end position="27"/>
    </location>
</feature>
<evidence type="ECO:0000256" key="1">
    <source>
        <dbReference type="ARBA" id="ARBA00022669"/>
    </source>
</evidence>
<gene>
    <name evidence="8" type="ORF">G3M48_002469</name>
</gene>
<dbReference type="InterPro" id="IPR018392">
    <property type="entry name" value="LysM"/>
</dbReference>
<dbReference type="GO" id="GO:0008061">
    <property type="term" value="F:chitin binding"/>
    <property type="evidence" value="ECO:0007669"/>
    <property type="project" value="UniProtKB-KW"/>
</dbReference>
<feature type="domain" description="LysM" evidence="7">
    <location>
        <begin position="153"/>
        <end position="199"/>
    </location>
</feature>
<reference evidence="8 9" key="1">
    <citation type="submission" date="2020-02" db="EMBL/GenBank/DDBJ databases">
        <title>Comparative genomics of the hypocrealean fungal genus Beauvera.</title>
        <authorList>
            <person name="Showalter D.N."/>
            <person name="Bushley K.E."/>
            <person name="Rehner S.A."/>
        </authorList>
    </citation>
    <scope>NUCLEOTIDE SEQUENCE [LARGE SCALE GENOMIC DNA]</scope>
    <source>
        <strain evidence="8 9">ARSEF4384</strain>
    </source>
</reference>
<evidence type="ECO:0000256" key="3">
    <source>
        <dbReference type="ARBA" id="ARBA00023026"/>
    </source>
</evidence>
<dbReference type="InterPro" id="IPR036779">
    <property type="entry name" value="LysM_dom_sf"/>
</dbReference>
<evidence type="ECO:0000256" key="5">
    <source>
        <dbReference type="SAM" id="MobiDB-lite"/>
    </source>
</evidence>
<dbReference type="Gene3D" id="3.10.350.10">
    <property type="entry name" value="LysM domain"/>
    <property type="match status" value="3"/>
</dbReference>
<accession>A0AAW0RX78</accession>
<dbReference type="PROSITE" id="PS51782">
    <property type="entry name" value="LYSM"/>
    <property type="match status" value="2"/>
</dbReference>
<evidence type="ECO:0000259" key="7">
    <source>
        <dbReference type="PROSITE" id="PS51782"/>
    </source>
</evidence>
<sequence length="400" mass="42954">MGFKSAYLRATALPLAAILLSSAGVVAHPPRGQTVEARDGVPGLPFHTGTTPYCSFWYDNDGSMTCEDVIIAFGLSMDQFGKWNPSVTSDCENFLKGHSYCMETKDEPIMSTTTTSSPVSDATTTTITTPTKPDNGIETPSPMQPGMVSNCNKFYWVETGQHCDMIAAKEGISVSDFLTWNPKAGAKCSGLWAETYACVSVIGYTRPTRAVPDNGVQTPSPTQPGMVANCNKFRFVYEGDSCVDVAAKAGISVSDLVRWNPQVGSKCSGLWANTYACVGVMPSFRVKTRWSADCGGAVHDEVALEGGDGICVQTGCAVSALDIASEGYCPDGDIRVSYWGGSSCDGAWYGFGYGSRGQCRTLWSGGWKFKSLYLRCAKQDDDCITQNTCTYDPEPAYNLC</sequence>
<evidence type="ECO:0000256" key="4">
    <source>
        <dbReference type="ARBA" id="ARBA00044955"/>
    </source>
</evidence>
<dbReference type="EMBL" id="JAAHCF010000182">
    <property type="protein sequence ID" value="KAK8146894.1"/>
    <property type="molecule type" value="Genomic_DNA"/>
</dbReference>
<feature type="chain" id="PRO_5043844463" description="LysM domain-containing protein" evidence="6">
    <location>
        <begin position="28"/>
        <end position="400"/>
    </location>
</feature>
<evidence type="ECO:0000256" key="2">
    <source>
        <dbReference type="ARBA" id="ARBA00022729"/>
    </source>
</evidence>
<feature type="region of interest" description="Disordered" evidence="5">
    <location>
        <begin position="111"/>
        <end position="143"/>
    </location>
</feature>
<dbReference type="AlphaFoldDB" id="A0AAW0RX78"/>
<keyword evidence="9" id="KW-1185">Reference proteome</keyword>
<evidence type="ECO:0000313" key="9">
    <source>
        <dbReference type="Proteomes" id="UP001397290"/>
    </source>
</evidence>
<protein>
    <recommendedName>
        <fullName evidence="7">LysM domain-containing protein</fullName>
    </recommendedName>
</protein>
<dbReference type="InterPro" id="IPR052210">
    <property type="entry name" value="LysM1-like"/>
</dbReference>
<comment type="caution">
    <text evidence="8">The sequence shown here is derived from an EMBL/GenBank/DDBJ whole genome shotgun (WGS) entry which is preliminary data.</text>
</comment>
<evidence type="ECO:0000256" key="6">
    <source>
        <dbReference type="SAM" id="SignalP"/>
    </source>
</evidence>
<feature type="compositionally biased region" description="Polar residues" evidence="5">
    <location>
        <begin position="111"/>
        <end position="122"/>
    </location>
</feature>
<organism evidence="8 9">
    <name type="scientific">Beauveria asiatica</name>
    <dbReference type="NCBI Taxonomy" id="1069075"/>
    <lineage>
        <taxon>Eukaryota</taxon>
        <taxon>Fungi</taxon>
        <taxon>Dikarya</taxon>
        <taxon>Ascomycota</taxon>
        <taxon>Pezizomycotina</taxon>
        <taxon>Sordariomycetes</taxon>
        <taxon>Hypocreomycetidae</taxon>
        <taxon>Hypocreales</taxon>
        <taxon>Cordycipitaceae</taxon>
        <taxon>Beauveria</taxon>
    </lineage>
</organism>
<dbReference type="Proteomes" id="UP001397290">
    <property type="component" value="Unassembled WGS sequence"/>
</dbReference>
<dbReference type="CDD" id="cd00118">
    <property type="entry name" value="LysM"/>
    <property type="match status" value="2"/>
</dbReference>
<dbReference type="PANTHER" id="PTHR34997:SF2">
    <property type="entry name" value="LYSM DOMAIN-CONTAINING PROTEIN-RELATED"/>
    <property type="match status" value="1"/>
</dbReference>
<keyword evidence="3" id="KW-0843">Virulence</keyword>